<dbReference type="InterPro" id="IPR023753">
    <property type="entry name" value="FAD/NAD-binding_dom"/>
</dbReference>
<evidence type="ECO:0000313" key="5">
    <source>
        <dbReference type="EMBL" id="MBU8542886.1"/>
    </source>
</evidence>
<dbReference type="PANTHER" id="PTHR48105">
    <property type="entry name" value="THIOREDOXIN REDUCTASE 1-RELATED-RELATED"/>
    <property type="match status" value="1"/>
</dbReference>
<evidence type="ECO:0000259" key="4">
    <source>
        <dbReference type="Pfam" id="PF07992"/>
    </source>
</evidence>
<evidence type="ECO:0000256" key="2">
    <source>
        <dbReference type="ARBA" id="ARBA00022630"/>
    </source>
</evidence>
<accession>A0ABS6H3C1</accession>
<keyword evidence="2" id="KW-0285">Flavoprotein</keyword>
<dbReference type="Proteomes" id="UP000689967">
    <property type="component" value="Unassembled WGS sequence"/>
</dbReference>
<sequence>MRHDAIIVGGSYAGMAAALQLARARRYVLVVDAGQRRNRFAAESHGFLGQDGVAPGVIADQARAQLLRYPTVAWAVDKAIEVAAEPEGFQVKLGSGAASRGRRLLLATGVEDVLPDLPGLAQRWGRSVFLCPYCDGYELKRGLLGVLATTDAWFHQAMLIPEWGPTTVFTQGRFPPDAAQRAALTARGVTIEETPVVALSGPAATAELQDGRSIALRGLFLVPRIRFASPIAAQLGCAMEEGPMGPIIRTDPTKATSVPGVFACGDAARGAGSVSLAVGDGALAGAALHRSLIFG</sequence>
<gene>
    <name evidence="5" type="ORF">JJQ90_04180</name>
</gene>
<evidence type="ECO:0000256" key="3">
    <source>
        <dbReference type="ARBA" id="ARBA00023002"/>
    </source>
</evidence>
<proteinExistence type="predicted"/>
<keyword evidence="3" id="KW-0560">Oxidoreductase</keyword>
<dbReference type="RefSeq" id="WP_216873175.1">
    <property type="nucleotide sequence ID" value="NZ_JAERQM010000001.1"/>
</dbReference>
<comment type="caution">
    <text evidence="5">The sequence shown here is derived from an EMBL/GenBank/DDBJ whole genome shotgun (WGS) entry which is preliminary data.</text>
</comment>
<feature type="domain" description="FAD/NAD(P)-binding" evidence="4">
    <location>
        <begin position="4"/>
        <end position="140"/>
    </location>
</feature>
<name>A0ABS6H3C1_9PROT</name>
<evidence type="ECO:0000313" key="6">
    <source>
        <dbReference type="Proteomes" id="UP000689967"/>
    </source>
</evidence>
<organism evidence="5 6">
    <name type="scientific">Falsiroseomonas oleicola</name>
    <dbReference type="NCBI Taxonomy" id="2801474"/>
    <lineage>
        <taxon>Bacteria</taxon>
        <taxon>Pseudomonadati</taxon>
        <taxon>Pseudomonadota</taxon>
        <taxon>Alphaproteobacteria</taxon>
        <taxon>Acetobacterales</taxon>
        <taxon>Roseomonadaceae</taxon>
        <taxon>Falsiroseomonas</taxon>
    </lineage>
</organism>
<feature type="domain" description="FAD/NAD(P)-binding" evidence="4">
    <location>
        <begin position="180"/>
        <end position="281"/>
    </location>
</feature>
<dbReference type="EMBL" id="JAERQM010000001">
    <property type="protein sequence ID" value="MBU8542886.1"/>
    <property type="molecule type" value="Genomic_DNA"/>
</dbReference>
<dbReference type="Pfam" id="PF07992">
    <property type="entry name" value="Pyr_redox_2"/>
    <property type="match status" value="2"/>
</dbReference>
<keyword evidence="6" id="KW-1185">Reference proteome</keyword>
<reference evidence="5 6" key="1">
    <citation type="submission" date="2021-01" db="EMBL/GenBank/DDBJ databases">
        <title>Roseomonas sp. nov, a bacterium isolated from an oil production mixture in Yumen Oilfield.</title>
        <authorList>
            <person name="Wu D."/>
        </authorList>
    </citation>
    <scope>NUCLEOTIDE SEQUENCE [LARGE SCALE GENOMIC DNA]</scope>
    <source>
        <strain evidence="5 6">ROY-5-3</strain>
    </source>
</reference>
<dbReference type="InterPro" id="IPR050097">
    <property type="entry name" value="Ferredoxin-NADP_redctase_2"/>
</dbReference>
<protein>
    <recommendedName>
        <fullName evidence="1">Thioredoxin reductase</fullName>
    </recommendedName>
</protein>
<evidence type="ECO:0000256" key="1">
    <source>
        <dbReference type="ARBA" id="ARBA00018719"/>
    </source>
</evidence>